<reference evidence="2" key="2">
    <citation type="submission" date="2015-01" db="EMBL/GenBank/DDBJ databases">
        <title>Evolutionary Origins and Diversification of the Mycorrhizal Mutualists.</title>
        <authorList>
            <consortium name="DOE Joint Genome Institute"/>
            <consortium name="Mycorrhizal Genomics Consortium"/>
            <person name="Kohler A."/>
            <person name="Kuo A."/>
            <person name="Nagy L.G."/>
            <person name="Floudas D."/>
            <person name="Copeland A."/>
            <person name="Barry K.W."/>
            <person name="Cichocki N."/>
            <person name="Veneault-Fourrey C."/>
            <person name="LaButti K."/>
            <person name="Lindquist E.A."/>
            <person name="Lipzen A."/>
            <person name="Lundell T."/>
            <person name="Morin E."/>
            <person name="Murat C."/>
            <person name="Riley R."/>
            <person name="Ohm R."/>
            <person name="Sun H."/>
            <person name="Tunlid A."/>
            <person name="Henrissat B."/>
            <person name="Grigoriev I.V."/>
            <person name="Hibbett D.S."/>
            <person name="Martin F."/>
        </authorList>
    </citation>
    <scope>NUCLEOTIDE SEQUENCE [LARGE SCALE GENOMIC DNA]</scope>
    <source>
        <strain evidence="2">MAFF 305830</strain>
    </source>
</reference>
<dbReference type="EMBL" id="KN824342">
    <property type="protein sequence ID" value="KIM23151.1"/>
    <property type="molecule type" value="Genomic_DNA"/>
</dbReference>
<dbReference type="AlphaFoldDB" id="A0A0C3AV96"/>
<gene>
    <name evidence="1" type="ORF">M408DRAFT_28159</name>
</gene>
<reference evidence="1 2" key="1">
    <citation type="submission" date="2014-04" db="EMBL/GenBank/DDBJ databases">
        <authorList>
            <consortium name="DOE Joint Genome Institute"/>
            <person name="Kuo A."/>
            <person name="Zuccaro A."/>
            <person name="Kohler A."/>
            <person name="Nagy L.G."/>
            <person name="Floudas D."/>
            <person name="Copeland A."/>
            <person name="Barry K.W."/>
            <person name="Cichocki N."/>
            <person name="Veneault-Fourrey C."/>
            <person name="LaButti K."/>
            <person name="Lindquist E.A."/>
            <person name="Lipzen A."/>
            <person name="Lundell T."/>
            <person name="Morin E."/>
            <person name="Murat C."/>
            <person name="Sun H."/>
            <person name="Tunlid A."/>
            <person name="Henrissat B."/>
            <person name="Grigoriev I.V."/>
            <person name="Hibbett D.S."/>
            <person name="Martin F."/>
            <person name="Nordberg H.P."/>
            <person name="Cantor M.N."/>
            <person name="Hua S.X."/>
        </authorList>
    </citation>
    <scope>NUCLEOTIDE SEQUENCE [LARGE SCALE GENOMIC DNA]</scope>
    <source>
        <strain evidence="1 2">MAFF 305830</strain>
    </source>
</reference>
<keyword evidence="2" id="KW-1185">Reference proteome</keyword>
<proteinExistence type="predicted"/>
<name>A0A0C3AV96_SERVB</name>
<dbReference type="Proteomes" id="UP000054097">
    <property type="component" value="Unassembled WGS sequence"/>
</dbReference>
<protein>
    <recommendedName>
        <fullName evidence="3">F-box domain-containing protein</fullName>
    </recommendedName>
</protein>
<sequence length="678" mass="77475">MEMHRLIPGLVDDVVGEIFHHFVAIDWEGPFLLMLVSTKWRDLVLSRPSFWTWVKLDDTQVDWREKALIGKTLSRGLPLHLVVRVPFVLLDELSELLHLCDSIFLDTSTHTRRYIDGPGPIGREQFIEHEPYYKDVQEVVTRALSVLSCAGIPISVESSDGACFAYSTWTIRTKLRRGISIRDQLHDLPLHLVTRLVFRSDTHFKYKRPSINDIWPYLPALPFLQDLELSNNFLGVEKLSDLADISLASLKRLKIECRTGRLSKPLLKDGHRTDLFGLLNCLQAPCLYTLSLRGSHYTIHDVKAHAYRLRVPTFELAFEDPFEPNWQLSSSQTTPWYWLTRYTIDFSTTYIYTLAHILNQLLAIVPVGCLLQLTGGKELMPYTDKIFPSLNKIKSSKLESTQSEVYEVEYQVPPSPDMGVADDQRFGFQKDLNVICLTVDGYFTSRRNRILQKRNPERLVLTKNCLPNYSIGNLLWRIADFTTLKSLDIGDCVGANDFFRHPTPTVSLISLTSLRCRADLFFLRSTMMLLPQLTDLTLTHPIHLPQSWPLKFPIYRQSYFSKPITLRFEQFPSPWSSLLDYIISFNQSNIPGFTTAELPGQLHPSLLLPLVQALRGDPKALEADQVDQSLAKTDLLACSTCRGSGWTCFGESTCMRFSTRGAVAVTKQTFVTESDYVR</sequence>
<evidence type="ECO:0000313" key="2">
    <source>
        <dbReference type="Proteomes" id="UP000054097"/>
    </source>
</evidence>
<accession>A0A0C3AV96</accession>
<organism evidence="1 2">
    <name type="scientific">Serendipita vermifera MAFF 305830</name>
    <dbReference type="NCBI Taxonomy" id="933852"/>
    <lineage>
        <taxon>Eukaryota</taxon>
        <taxon>Fungi</taxon>
        <taxon>Dikarya</taxon>
        <taxon>Basidiomycota</taxon>
        <taxon>Agaricomycotina</taxon>
        <taxon>Agaricomycetes</taxon>
        <taxon>Sebacinales</taxon>
        <taxon>Serendipitaceae</taxon>
        <taxon>Serendipita</taxon>
    </lineage>
</organism>
<evidence type="ECO:0008006" key="3">
    <source>
        <dbReference type="Google" id="ProtNLM"/>
    </source>
</evidence>
<dbReference type="OrthoDB" id="3359674at2759"/>
<evidence type="ECO:0000313" key="1">
    <source>
        <dbReference type="EMBL" id="KIM23151.1"/>
    </source>
</evidence>
<dbReference type="HOGENOM" id="CLU_407193_0_0_1"/>